<keyword evidence="2" id="KW-0732">Signal</keyword>
<evidence type="ECO:0000256" key="1">
    <source>
        <dbReference type="SAM" id="MobiDB-lite"/>
    </source>
</evidence>
<feature type="compositionally biased region" description="Basic and acidic residues" evidence="1">
    <location>
        <begin position="32"/>
        <end position="45"/>
    </location>
</feature>
<feature type="chain" id="PRO_5044552528" evidence="2">
    <location>
        <begin position="16"/>
        <end position="167"/>
    </location>
</feature>
<sequence length="167" mass="19299">MCWLDFVVMGLPVDAIVTGTFNSDKMDQSQEASLKKCEDNKQSEKNEEESLDTFPADLKIRRLDVLQRSKERRRRQIENGYLFLKPMDPSQMTTKVLSAYQNGLIEGHWRERCVNYERQIKTLSANLRVADHEIRRLAGLEMSEAMITSSKNNTICIPTVFKIISLL</sequence>
<feature type="signal peptide" evidence="2">
    <location>
        <begin position="1"/>
        <end position="15"/>
    </location>
</feature>
<dbReference type="WBParaSite" id="OFLC_0000660401-mRNA-1">
    <property type="protein sequence ID" value="OFLC_0000660401-mRNA-1"/>
    <property type="gene ID" value="OFLC_0000660401"/>
</dbReference>
<evidence type="ECO:0000313" key="5">
    <source>
        <dbReference type="WBParaSite" id="OFLC_0000660401-mRNA-1"/>
    </source>
</evidence>
<protein>
    <submittedName>
        <fullName evidence="3 5">Uncharacterized protein</fullName>
    </submittedName>
</protein>
<reference evidence="5" key="1">
    <citation type="submission" date="2016-06" db="UniProtKB">
        <authorList>
            <consortium name="WormBaseParasite"/>
        </authorList>
    </citation>
    <scope>IDENTIFICATION</scope>
</reference>
<organism evidence="5">
    <name type="scientific">Onchocerca flexuosa</name>
    <dbReference type="NCBI Taxonomy" id="387005"/>
    <lineage>
        <taxon>Eukaryota</taxon>
        <taxon>Metazoa</taxon>
        <taxon>Ecdysozoa</taxon>
        <taxon>Nematoda</taxon>
        <taxon>Chromadorea</taxon>
        <taxon>Rhabditida</taxon>
        <taxon>Spirurina</taxon>
        <taxon>Spiruromorpha</taxon>
        <taxon>Filarioidea</taxon>
        <taxon>Onchocercidae</taxon>
        <taxon>Onchocerca</taxon>
    </lineage>
</organism>
<dbReference type="Proteomes" id="UP000267606">
    <property type="component" value="Unassembled WGS sequence"/>
</dbReference>
<accession>A0A183HGJ3</accession>
<gene>
    <name evidence="3" type="ORF">OFLC_LOCUS6608</name>
</gene>
<name>A0A183HGJ3_9BILA</name>
<feature type="region of interest" description="Disordered" evidence="1">
    <location>
        <begin position="32"/>
        <end position="51"/>
    </location>
</feature>
<dbReference type="EMBL" id="UZAJ01006387">
    <property type="protein sequence ID" value="VDO47106.1"/>
    <property type="molecule type" value="Genomic_DNA"/>
</dbReference>
<proteinExistence type="predicted"/>
<evidence type="ECO:0000313" key="3">
    <source>
        <dbReference type="EMBL" id="VDO47106.1"/>
    </source>
</evidence>
<reference evidence="3 4" key="2">
    <citation type="submission" date="2018-11" db="EMBL/GenBank/DDBJ databases">
        <authorList>
            <consortium name="Pathogen Informatics"/>
        </authorList>
    </citation>
    <scope>NUCLEOTIDE SEQUENCE [LARGE SCALE GENOMIC DNA]</scope>
</reference>
<keyword evidence="4" id="KW-1185">Reference proteome</keyword>
<dbReference type="AlphaFoldDB" id="A0A183HGJ3"/>
<evidence type="ECO:0000256" key="2">
    <source>
        <dbReference type="SAM" id="SignalP"/>
    </source>
</evidence>
<evidence type="ECO:0000313" key="4">
    <source>
        <dbReference type="Proteomes" id="UP000267606"/>
    </source>
</evidence>
<dbReference type="STRING" id="387005.A0A183HGJ3"/>